<gene>
    <name evidence="2" type="ORF">MELLADRAFT_102320</name>
</gene>
<dbReference type="InParanoid" id="F4R7X0"/>
<dbReference type="VEuPathDB" id="FungiDB:MELLADRAFT_102320"/>
<dbReference type="GeneID" id="18921637"/>
<feature type="transmembrane region" description="Helical" evidence="1">
    <location>
        <begin position="6"/>
        <end position="25"/>
    </location>
</feature>
<evidence type="ECO:0000313" key="3">
    <source>
        <dbReference type="Proteomes" id="UP000001072"/>
    </source>
</evidence>
<protein>
    <submittedName>
        <fullName evidence="2">Uncharacterized protein</fullName>
    </submittedName>
</protein>
<keyword evidence="1" id="KW-0472">Membrane</keyword>
<keyword evidence="1" id="KW-1133">Transmembrane helix</keyword>
<organism evidence="3">
    <name type="scientific">Melampsora larici-populina (strain 98AG31 / pathotype 3-4-7)</name>
    <name type="common">Poplar leaf rust fungus</name>
    <dbReference type="NCBI Taxonomy" id="747676"/>
    <lineage>
        <taxon>Eukaryota</taxon>
        <taxon>Fungi</taxon>
        <taxon>Dikarya</taxon>
        <taxon>Basidiomycota</taxon>
        <taxon>Pucciniomycotina</taxon>
        <taxon>Pucciniomycetes</taxon>
        <taxon>Pucciniales</taxon>
        <taxon>Melampsoraceae</taxon>
        <taxon>Melampsora</taxon>
    </lineage>
</organism>
<dbReference type="HOGENOM" id="CLU_081641_0_0_1"/>
<dbReference type="AlphaFoldDB" id="F4R7X0"/>
<accession>F4R7X0</accession>
<dbReference type="Proteomes" id="UP000001072">
    <property type="component" value="Unassembled WGS sequence"/>
</dbReference>
<dbReference type="EMBL" id="GL883092">
    <property type="protein sequence ID" value="EGG11716.1"/>
    <property type="molecule type" value="Genomic_DNA"/>
</dbReference>
<keyword evidence="1" id="KW-0812">Transmembrane</keyword>
<proteinExistence type="predicted"/>
<reference evidence="3" key="1">
    <citation type="journal article" date="2011" name="Proc. Natl. Acad. Sci. U.S.A.">
        <title>Obligate biotrophy features unraveled by the genomic analysis of rust fungi.</title>
        <authorList>
            <person name="Duplessis S."/>
            <person name="Cuomo C.A."/>
            <person name="Lin Y.-C."/>
            <person name="Aerts A."/>
            <person name="Tisserant E."/>
            <person name="Veneault-Fourrey C."/>
            <person name="Joly D.L."/>
            <person name="Hacquard S."/>
            <person name="Amselem J."/>
            <person name="Cantarel B.L."/>
            <person name="Chiu R."/>
            <person name="Coutinho P.M."/>
            <person name="Feau N."/>
            <person name="Field M."/>
            <person name="Frey P."/>
            <person name="Gelhaye E."/>
            <person name="Goldberg J."/>
            <person name="Grabherr M.G."/>
            <person name="Kodira C.D."/>
            <person name="Kohler A."/>
            <person name="Kuees U."/>
            <person name="Lindquist E.A."/>
            <person name="Lucas S.M."/>
            <person name="Mago R."/>
            <person name="Mauceli E."/>
            <person name="Morin E."/>
            <person name="Murat C."/>
            <person name="Pangilinan J.L."/>
            <person name="Park R."/>
            <person name="Pearson M."/>
            <person name="Quesneville H."/>
            <person name="Rouhier N."/>
            <person name="Sakthikumar S."/>
            <person name="Salamov A.A."/>
            <person name="Schmutz J."/>
            <person name="Selles B."/>
            <person name="Shapiro H."/>
            <person name="Tanguay P."/>
            <person name="Tuskan G.A."/>
            <person name="Henrissat B."/>
            <person name="Van de Peer Y."/>
            <person name="Rouze P."/>
            <person name="Ellis J.G."/>
            <person name="Dodds P.N."/>
            <person name="Schein J.E."/>
            <person name="Zhong S."/>
            <person name="Hamelin R.C."/>
            <person name="Grigoriev I.V."/>
            <person name="Szabo L.J."/>
            <person name="Martin F."/>
        </authorList>
    </citation>
    <scope>NUCLEOTIDE SEQUENCE [LARGE SCALE GENOMIC DNA]</scope>
    <source>
        <strain evidence="3">98AG31 / pathotype 3-4-7</strain>
    </source>
</reference>
<dbReference type="RefSeq" id="XP_007405351.1">
    <property type="nucleotide sequence ID" value="XM_007405289.1"/>
</dbReference>
<dbReference type="KEGG" id="mlr:MELLADRAFT_102320"/>
<sequence length="258" mass="28685">MTTHHTQSILFILSFITLVFVINISSNKTRLCIVKLDDDNYPEWKGNIIGALMLATLDEFMDSEATPVTAPTELPVPLEQKVLCEAYVIRQHKAAGIIKFQATTSGSKGRAYSSFTQITYQSLVLYIKDTQAALETMHACGIKFSYDPNKIISETIVGKLPNSMETMISILDSKRPLKTKIVLDTLDSYLVKYKEHHCNNNNSIALATLSNQPPAWQSGRRFPYPTCTNGVHNPAVRGHKPEVLGSTSSSLSRQCTFL</sequence>
<evidence type="ECO:0000256" key="1">
    <source>
        <dbReference type="SAM" id="Phobius"/>
    </source>
</evidence>
<name>F4R7X0_MELLP</name>
<keyword evidence="3" id="KW-1185">Reference proteome</keyword>
<evidence type="ECO:0000313" key="2">
    <source>
        <dbReference type="EMBL" id="EGG11716.1"/>
    </source>
</evidence>